<organism evidence="1">
    <name type="scientific">marine sediment metagenome</name>
    <dbReference type="NCBI Taxonomy" id="412755"/>
    <lineage>
        <taxon>unclassified sequences</taxon>
        <taxon>metagenomes</taxon>
        <taxon>ecological metagenomes</taxon>
    </lineage>
</organism>
<accession>A0A0F9SSE0</accession>
<comment type="caution">
    <text evidence="1">The sequence shown here is derived from an EMBL/GenBank/DDBJ whole genome shotgun (WGS) entry which is preliminary data.</text>
</comment>
<protein>
    <submittedName>
        <fullName evidence="1">Uncharacterized protein</fullName>
    </submittedName>
</protein>
<sequence>MIAAEEPSEVTNWPEGVSDGLILPCAVCGNKVSFDYTVSDEAWDLVVSREQRLGVICLSCFDQIAASKGIDTVEHLKLVQFVGVNKTIGLRSIWEHDRD</sequence>
<dbReference type="AlphaFoldDB" id="A0A0F9SSE0"/>
<reference evidence="1" key="1">
    <citation type="journal article" date="2015" name="Nature">
        <title>Complex archaea that bridge the gap between prokaryotes and eukaryotes.</title>
        <authorList>
            <person name="Spang A."/>
            <person name="Saw J.H."/>
            <person name="Jorgensen S.L."/>
            <person name="Zaremba-Niedzwiedzka K."/>
            <person name="Martijn J."/>
            <person name="Lind A.E."/>
            <person name="van Eijk R."/>
            <person name="Schleper C."/>
            <person name="Guy L."/>
            <person name="Ettema T.J."/>
        </authorList>
    </citation>
    <scope>NUCLEOTIDE SEQUENCE</scope>
</reference>
<evidence type="ECO:0000313" key="1">
    <source>
        <dbReference type="EMBL" id="KKN65437.1"/>
    </source>
</evidence>
<name>A0A0F9SSE0_9ZZZZ</name>
<proteinExistence type="predicted"/>
<dbReference type="EMBL" id="LAZR01000524">
    <property type="protein sequence ID" value="KKN65437.1"/>
    <property type="molecule type" value="Genomic_DNA"/>
</dbReference>
<gene>
    <name evidence="1" type="ORF">LCGC14_0481570</name>
</gene>